<proteinExistence type="predicted"/>
<dbReference type="PANTHER" id="PTHR48081">
    <property type="entry name" value="AB HYDROLASE SUPERFAMILY PROTEIN C4A8.06C"/>
    <property type="match status" value="1"/>
</dbReference>
<dbReference type="VEuPathDB" id="FungiDB:MFRU_001g03250"/>
<dbReference type="Gene3D" id="3.40.50.1820">
    <property type="entry name" value="alpha/beta hydrolase"/>
    <property type="match status" value="1"/>
</dbReference>
<feature type="domain" description="Alpha/beta hydrolase fold-3" evidence="2">
    <location>
        <begin position="238"/>
        <end position="460"/>
    </location>
</feature>
<evidence type="ECO:0000313" key="3">
    <source>
        <dbReference type="EMBL" id="KAA8573743.1"/>
    </source>
</evidence>
<protein>
    <recommendedName>
        <fullName evidence="2">Alpha/beta hydrolase fold-3 domain-containing protein</fullName>
    </recommendedName>
</protein>
<dbReference type="AlphaFoldDB" id="A0A5M9JZ11"/>
<keyword evidence="1" id="KW-0378">Hydrolase</keyword>
<accession>A0A5M9JZ11</accession>
<comment type="caution">
    <text evidence="3">The sequence shown here is derived from an EMBL/GenBank/DDBJ whole genome shotgun (WGS) entry which is preliminary data.</text>
</comment>
<reference evidence="3 4" key="1">
    <citation type="submission" date="2019-06" db="EMBL/GenBank/DDBJ databases">
        <title>Genome Sequence of the Brown Rot Fungal Pathogen Monilinia fructicola.</title>
        <authorList>
            <person name="De Miccolis Angelini R.M."/>
            <person name="Landi L."/>
            <person name="Abate D."/>
            <person name="Pollastro S."/>
            <person name="Romanazzi G."/>
            <person name="Faretra F."/>
        </authorList>
    </citation>
    <scope>NUCLEOTIDE SEQUENCE [LARGE SCALE GENOMIC DNA]</scope>
    <source>
        <strain evidence="3 4">Mfrc123</strain>
    </source>
</reference>
<dbReference type="SUPFAM" id="SSF53474">
    <property type="entry name" value="alpha/beta-Hydrolases"/>
    <property type="match status" value="1"/>
</dbReference>
<dbReference type="GO" id="GO:0016787">
    <property type="term" value="F:hydrolase activity"/>
    <property type="evidence" value="ECO:0007669"/>
    <property type="project" value="UniProtKB-KW"/>
</dbReference>
<evidence type="ECO:0000256" key="1">
    <source>
        <dbReference type="ARBA" id="ARBA00022801"/>
    </source>
</evidence>
<evidence type="ECO:0000313" key="4">
    <source>
        <dbReference type="Proteomes" id="UP000322873"/>
    </source>
</evidence>
<dbReference type="InterPro" id="IPR050300">
    <property type="entry name" value="GDXG_lipolytic_enzyme"/>
</dbReference>
<evidence type="ECO:0000259" key="2">
    <source>
        <dbReference type="Pfam" id="PF07859"/>
    </source>
</evidence>
<dbReference type="PANTHER" id="PTHR48081:SF8">
    <property type="entry name" value="ALPHA_BETA HYDROLASE FOLD-3 DOMAIN-CONTAINING PROTEIN-RELATED"/>
    <property type="match status" value="1"/>
</dbReference>
<name>A0A5M9JZ11_MONFR</name>
<keyword evidence="4" id="KW-1185">Reference proteome</keyword>
<sequence>MFGGIRRMFPRKIFSDSEPPSSHHSFLLGRKLANPLEDDELVRKNRETAAYSALNVTFHRINNLRCMQIRQLCRNILVADPSERQGSEHHFGLFDNTSWTWTAIFSHPISHMPYPNVFHLPGEDISHSTDIKPAAISQPLINSIPPDLLPRFDPVFAKYHAHYSAGRLAAHQIPIEDYRANPCKYNIVYGRATAPDVHSITDVQCPVSPAGDGKSSITVKIYEPAPDINEGKPRPAYINFHGGGWVLGGLESDMEFCKRLVGELKCVVFDVDYRLAPEYQYPIPVNDCIEAFKWIQSDDMVRKRNLDRQKFAVGGISAGGMLAAVISHVCREEGMPLSFQMLGVPVVDMDGYGPDGKLTEKGWERYRSYREMEFTVSLPMAKMEYFARHFFGEKRDHTTYNNWKVSPILATNFKGLAPALIMTAEMDPLRDEGEAYGEKMNAAGSKAEVIRMKGMPHTFMMMDDILENGMRYNREAIRALAAAWGVAKK</sequence>
<organism evidence="3 4">
    <name type="scientific">Monilinia fructicola</name>
    <name type="common">Brown rot fungus</name>
    <name type="synonym">Ciboria fructicola</name>
    <dbReference type="NCBI Taxonomy" id="38448"/>
    <lineage>
        <taxon>Eukaryota</taxon>
        <taxon>Fungi</taxon>
        <taxon>Dikarya</taxon>
        <taxon>Ascomycota</taxon>
        <taxon>Pezizomycotina</taxon>
        <taxon>Leotiomycetes</taxon>
        <taxon>Helotiales</taxon>
        <taxon>Sclerotiniaceae</taxon>
        <taxon>Monilinia</taxon>
    </lineage>
</organism>
<dbReference type="Pfam" id="PF07859">
    <property type="entry name" value="Abhydrolase_3"/>
    <property type="match status" value="1"/>
</dbReference>
<dbReference type="InterPro" id="IPR029058">
    <property type="entry name" value="AB_hydrolase_fold"/>
</dbReference>
<dbReference type="EMBL" id="VICG01000003">
    <property type="protein sequence ID" value="KAA8573743.1"/>
    <property type="molecule type" value="Genomic_DNA"/>
</dbReference>
<gene>
    <name evidence="3" type="ORF">EYC84_005308</name>
</gene>
<dbReference type="Proteomes" id="UP000322873">
    <property type="component" value="Unassembled WGS sequence"/>
</dbReference>
<dbReference type="InterPro" id="IPR013094">
    <property type="entry name" value="AB_hydrolase_3"/>
</dbReference>